<protein>
    <submittedName>
        <fullName evidence="1">Uncharacterized protein</fullName>
    </submittedName>
</protein>
<gene>
    <name evidence="1" type="ORF">NTE_01472</name>
</gene>
<name>A0A075MPP7_9ARCH</name>
<keyword evidence="2" id="KW-1185">Reference proteome</keyword>
<dbReference type="GeneID" id="41597265"/>
<accession>A0A075MPP7</accession>
<dbReference type="STRING" id="1459636.NTE_01472"/>
<dbReference type="EMBL" id="CP007174">
    <property type="protein sequence ID" value="AIF83536.1"/>
    <property type="molecule type" value="Genomic_DNA"/>
</dbReference>
<dbReference type="RefSeq" id="WP_148700292.1">
    <property type="nucleotide sequence ID" value="NZ_CP007174.1"/>
</dbReference>
<evidence type="ECO:0000313" key="2">
    <source>
        <dbReference type="Proteomes" id="UP000028194"/>
    </source>
</evidence>
<dbReference type="AlphaFoldDB" id="A0A075MPP7"/>
<organism evidence="1 2">
    <name type="scientific">Candidatus Nitrososphaera evergladensis SR1</name>
    <dbReference type="NCBI Taxonomy" id="1459636"/>
    <lineage>
        <taxon>Archaea</taxon>
        <taxon>Nitrososphaerota</taxon>
        <taxon>Nitrososphaeria</taxon>
        <taxon>Nitrososphaerales</taxon>
        <taxon>Nitrososphaeraceae</taxon>
        <taxon>Nitrososphaera</taxon>
    </lineage>
</organism>
<evidence type="ECO:0000313" key="1">
    <source>
        <dbReference type="EMBL" id="AIF83536.1"/>
    </source>
</evidence>
<dbReference type="OrthoDB" id="11363at2157"/>
<dbReference type="Proteomes" id="UP000028194">
    <property type="component" value="Chromosome"/>
</dbReference>
<reference evidence="1 2" key="1">
    <citation type="journal article" date="2014" name="PLoS ONE">
        <title>Genome Sequence of Candidatus Nitrososphaera evergladensis from Group I.1b Enriched from Everglades Soil Reveals Novel Genomic Features of the Ammonia-Oxidizing Archaea.</title>
        <authorList>
            <person name="Zhalnina K.V."/>
            <person name="Dias R."/>
            <person name="Leonard M.T."/>
            <person name="Dorr de Quadros P."/>
            <person name="Camargo F.A."/>
            <person name="Drew J.C."/>
            <person name="Farmerie W.G."/>
            <person name="Daroub S.H."/>
            <person name="Triplett E.W."/>
        </authorList>
    </citation>
    <scope>NUCLEOTIDE SEQUENCE [LARGE SCALE GENOMIC DNA]</scope>
    <source>
        <strain evidence="1 2">SR1</strain>
    </source>
</reference>
<dbReference type="HOGENOM" id="CLU_1801612_0_0_2"/>
<proteinExistence type="predicted"/>
<dbReference type="KEGG" id="nev:NTE_01472"/>
<sequence length="143" mass="15659">MHKNNVRRRGKLESNLAETVRIASIVQKGVESGRSSYVEMRALARLTSQNVRAKVHKIQAGLGKDDGLNALLKDVATGMSEGYADVLTPNGIIRDDRLDTLLSLDSDIVTCLGIIAKDRQKEAEDVLMGLVEERKKFVAALKA</sequence>